<accession>A0ABY4G2Q3</accession>
<keyword evidence="2" id="KW-1185">Reference proteome</keyword>
<evidence type="ECO:0000313" key="2">
    <source>
        <dbReference type="Proteomes" id="UP000830401"/>
    </source>
</evidence>
<dbReference type="RefSeq" id="WP_245119147.1">
    <property type="nucleotide sequence ID" value="NZ_CP095061.1"/>
</dbReference>
<proteinExistence type="predicted"/>
<name>A0ABY4G2Q3_9BACT</name>
<protein>
    <submittedName>
        <fullName evidence="1">Uncharacterized protein</fullName>
    </submittedName>
</protein>
<evidence type="ECO:0000313" key="1">
    <source>
        <dbReference type="EMBL" id="UOQ65138.1"/>
    </source>
</evidence>
<organism evidence="1 2">
    <name type="scientific">Hymenobacter volaticus</name>
    <dbReference type="NCBI Taxonomy" id="2932254"/>
    <lineage>
        <taxon>Bacteria</taxon>
        <taxon>Pseudomonadati</taxon>
        <taxon>Bacteroidota</taxon>
        <taxon>Cytophagia</taxon>
        <taxon>Cytophagales</taxon>
        <taxon>Hymenobacteraceae</taxon>
        <taxon>Hymenobacter</taxon>
    </lineage>
</organism>
<sequence>MNRSFPADVQGSVFFSSKSLLVNPRHAADSLRLNLFRYPALVPTMPWLDAVPPRPRKT</sequence>
<gene>
    <name evidence="1" type="ORF">MUN86_16460</name>
</gene>
<dbReference type="Proteomes" id="UP000830401">
    <property type="component" value="Chromosome"/>
</dbReference>
<reference evidence="1" key="1">
    <citation type="submission" date="2022-04" db="EMBL/GenBank/DDBJ databases">
        <title>Hymenobacter sp. isolated from the air.</title>
        <authorList>
            <person name="Won M."/>
            <person name="Lee C.-M."/>
            <person name="Woen H.-Y."/>
            <person name="Kwon S.-W."/>
        </authorList>
    </citation>
    <scope>NUCLEOTIDE SEQUENCE</scope>
    <source>
        <strain evidence="1">5420S-77</strain>
    </source>
</reference>
<dbReference type="EMBL" id="CP095061">
    <property type="protein sequence ID" value="UOQ65138.1"/>
    <property type="molecule type" value="Genomic_DNA"/>
</dbReference>